<dbReference type="Gene3D" id="2.40.70.10">
    <property type="entry name" value="Acid Proteases"/>
    <property type="match status" value="1"/>
</dbReference>
<protein>
    <submittedName>
        <fullName evidence="1">Retrovirus-related Pol polyprotein from transposon opus</fullName>
    </submittedName>
</protein>
<dbReference type="InterPro" id="IPR021109">
    <property type="entry name" value="Peptidase_aspartic_dom_sf"/>
</dbReference>
<reference evidence="2" key="1">
    <citation type="journal article" date="2019" name="Plant Biotechnol. J.">
        <title>Genome sequencing of the Australian wild diploid species Gossypium australe highlights disease resistance and delayed gland morphogenesis.</title>
        <authorList>
            <person name="Cai Y."/>
            <person name="Cai X."/>
            <person name="Wang Q."/>
            <person name="Wang P."/>
            <person name="Zhang Y."/>
            <person name="Cai C."/>
            <person name="Xu Y."/>
            <person name="Wang K."/>
            <person name="Zhou Z."/>
            <person name="Wang C."/>
            <person name="Geng S."/>
            <person name="Li B."/>
            <person name="Dong Q."/>
            <person name="Hou Y."/>
            <person name="Wang H."/>
            <person name="Ai P."/>
            <person name="Liu Z."/>
            <person name="Yi F."/>
            <person name="Sun M."/>
            <person name="An G."/>
            <person name="Cheng J."/>
            <person name="Zhang Y."/>
            <person name="Shi Q."/>
            <person name="Xie Y."/>
            <person name="Shi X."/>
            <person name="Chang Y."/>
            <person name="Huang F."/>
            <person name="Chen Y."/>
            <person name="Hong S."/>
            <person name="Mi L."/>
            <person name="Sun Q."/>
            <person name="Zhang L."/>
            <person name="Zhou B."/>
            <person name="Peng R."/>
            <person name="Zhang X."/>
            <person name="Liu F."/>
        </authorList>
    </citation>
    <scope>NUCLEOTIDE SEQUENCE [LARGE SCALE GENOMIC DNA]</scope>
    <source>
        <strain evidence="2">cv. PA1801</strain>
    </source>
</reference>
<keyword evidence="2" id="KW-1185">Reference proteome</keyword>
<organism evidence="1 2">
    <name type="scientific">Gossypium australe</name>
    <dbReference type="NCBI Taxonomy" id="47621"/>
    <lineage>
        <taxon>Eukaryota</taxon>
        <taxon>Viridiplantae</taxon>
        <taxon>Streptophyta</taxon>
        <taxon>Embryophyta</taxon>
        <taxon>Tracheophyta</taxon>
        <taxon>Spermatophyta</taxon>
        <taxon>Magnoliopsida</taxon>
        <taxon>eudicotyledons</taxon>
        <taxon>Gunneridae</taxon>
        <taxon>Pentapetalae</taxon>
        <taxon>rosids</taxon>
        <taxon>malvids</taxon>
        <taxon>Malvales</taxon>
        <taxon>Malvaceae</taxon>
        <taxon>Malvoideae</taxon>
        <taxon>Gossypium</taxon>
    </lineage>
</organism>
<dbReference type="PANTHER" id="PTHR33067:SF39">
    <property type="entry name" value="TRANSCRIPTION FACTOR INTERACTOR AND REGULATOR CCHC(ZN) FAMILY"/>
    <property type="match status" value="1"/>
</dbReference>
<dbReference type="AlphaFoldDB" id="A0A5B6V1R9"/>
<proteinExistence type="predicted"/>
<comment type="caution">
    <text evidence="1">The sequence shown here is derived from an EMBL/GenBank/DDBJ whole genome shotgun (WGS) entry which is preliminary data.</text>
</comment>
<dbReference type="OrthoDB" id="1744168at2759"/>
<evidence type="ECO:0000313" key="1">
    <source>
        <dbReference type="EMBL" id="KAA3463087.1"/>
    </source>
</evidence>
<evidence type="ECO:0000313" key="2">
    <source>
        <dbReference type="Proteomes" id="UP000325315"/>
    </source>
</evidence>
<gene>
    <name evidence="1" type="ORF">EPI10_029513</name>
</gene>
<dbReference type="PANTHER" id="PTHR33067">
    <property type="entry name" value="RNA-DIRECTED DNA POLYMERASE-RELATED"/>
    <property type="match status" value="1"/>
</dbReference>
<dbReference type="Proteomes" id="UP000325315">
    <property type="component" value="Unassembled WGS sequence"/>
</dbReference>
<accession>A0A5B6V1R9</accession>
<sequence length="199" mass="22696">MDNQNENCKSILLRSGKEIPSGSGLNKEALEQMSSNVKFMKDILSKKRHIGEYKTMALTEEFSVILHHKLPPKLKDPSSFNITYSIRVNFSTKLRLGEVMPTLVTLQLADRTLACPKDVMENVIVKVEKFYYPGNFIILDMEEDRDVSLILERPFLTIGRALIDVKKGELAMRVENEHVTFKVFSALNLMQVQEECSSV</sequence>
<dbReference type="EMBL" id="SMMG02000009">
    <property type="protein sequence ID" value="KAA3463087.1"/>
    <property type="molecule type" value="Genomic_DNA"/>
</dbReference>
<name>A0A5B6V1R9_9ROSI</name>